<evidence type="ECO:0000313" key="3">
    <source>
        <dbReference type="EMBL" id="MDP4299032.1"/>
    </source>
</evidence>
<evidence type="ECO:0000256" key="1">
    <source>
        <dbReference type="SAM" id="MobiDB-lite"/>
    </source>
</evidence>
<dbReference type="RefSeq" id="WP_305747605.1">
    <property type="nucleotide sequence ID" value="NZ_JAUZEE010000001.1"/>
</dbReference>
<dbReference type="Proteomes" id="UP001235760">
    <property type="component" value="Unassembled WGS sequence"/>
</dbReference>
<keyword evidence="4" id="KW-1185">Reference proteome</keyword>
<protein>
    <recommendedName>
        <fullName evidence="5">Nitrogen fixation protein FixH</fullName>
    </recommendedName>
</protein>
<gene>
    <name evidence="3" type="ORF">Q8X39_00155</name>
</gene>
<proteinExistence type="predicted"/>
<evidence type="ECO:0008006" key="5">
    <source>
        <dbReference type="Google" id="ProtNLM"/>
    </source>
</evidence>
<feature type="region of interest" description="Disordered" evidence="1">
    <location>
        <begin position="57"/>
        <end position="97"/>
    </location>
</feature>
<reference evidence="3 4" key="1">
    <citation type="submission" date="2023-08" db="EMBL/GenBank/DDBJ databases">
        <authorList>
            <person name="Roldan D.M."/>
            <person name="Menes R.J."/>
        </authorList>
    </citation>
    <scope>NUCLEOTIDE SEQUENCE [LARGE SCALE GENOMIC DNA]</scope>
    <source>
        <strain evidence="3 4">CCM 2812</strain>
    </source>
</reference>
<comment type="caution">
    <text evidence="3">The sequence shown here is derived from an EMBL/GenBank/DDBJ whole genome shotgun (WGS) entry which is preliminary data.</text>
</comment>
<accession>A0ABT9FXR2</accession>
<feature type="region of interest" description="Disordered" evidence="1">
    <location>
        <begin position="1"/>
        <end position="21"/>
    </location>
</feature>
<organism evidence="3 4">
    <name type="scientific">Leptothrix discophora</name>
    <dbReference type="NCBI Taxonomy" id="89"/>
    <lineage>
        <taxon>Bacteria</taxon>
        <taxon>Pseudomonadati</taxon>
        <taxon>Pseudomonadota</taxon>
        <taxon>Betaproteobacteria</taxon>
        <taxon>Burkholderiales</taxon>
        <taxon>Sphaerotilaceae</taxon>
        <taxon>Leptothrix</taxon>
    </lineage>
</organism>
<keyword evidence="2" id="KW-1133">Transmembrane helix</keyword>
<dbReference type="EMBL" id="JAUZEE010000001">
    <property type="protein sequence ID" value="MDP4299032.1"/>
    <property type="molecule type" value="Genomic_DNA"/>
</dbReference>
<keyword evidence="2" id="KW-0812">Transmembrane</keyword>
<sequence>MSATRPAVNAPAADPSQPGRDWWREPMMWLVLGGPAAVIVAGFATLAIAITHPDPVLDTHASSQAADDVDTAPHAGNLPAMQARNHAATGGKPAGDK</sequence>
<feature type="transmembrane region" description="Helical" evidence="2">
    <location>
        <begin position="27"/>
        <end position="50"/>
    </location>
</feature>
<evidence type="ECO:0000313" key="4">
    <source>
        <dbReference type="Proteomes" id="UP001235760"/>
    </source>
</evidence>
<name>A0ABT9FXR2_LEPDI</name>
<keyword evidence="2" id="KW-0472">Membrane</keyword>
<evidence type="ECO:0000256" key="2">
    <source>
        <dbReference type="SAM" id="Phobius"/>
    </source>
</evidence>